<accession>A0A811S282</accession>
<name>A0A811S282_9POAL</name>
<dbReference type="PANTHER" id="PTHR33312">
    <property type="entry name" value="MEMBRANE-ASSOCIATED KINASE REGULATOR 4-RELATED"/>
    <property type="match status" value="1"/>
</dbReference>
<feature type="compositionally biased region" description="Low complexity" evidence="1">
    <location>
        <begin position="102"/>
        <end position="120"/>
    </location>
</feature>
<sequence length="335" mass="34914">MARPPTMVIQDDYIDMDLTPSATPVPPPSSPRFEFQSAGAGGAGDARHREAAFASPADELFYKGNLLPLHLPPRLQLVQRLLQDQEPQPPPPRGAKRDAESDAAAAAAAAEGGDSDADAAGSKACAAKKPSWAKKLKLVKRWASREYIRSLFLARPPLPSDIVTADGGASASANGHGIGSVSARGSVLEQEEACQCHHRKSFSGIIRRVRLVATNNKAPGTSPLCSSSSSSSSSTPSCGNANGFFFRTLAAAGTATPALKRSSSAGSSEEGAIQGAIAHCKRSQLLQPGMVVSSAGAARRSVSDVMFYSVTNTPRASSVAAGEMAQERRQEMCRG</sequence>
<dbReference type="GO" id="GO:0005886">
    <property type="term" value="C:plasma membrane"/>
    <property type="evidence" value="ECO:0007669"/>
    <property type="project" value="InterPro"/>
</dbReference>
<proteinExistence type="predicted"/>
<dbReference type="EMBL" id="CAJGYO010000017">
    <property type="protein sequence ID" value="CAD6334826.1"/>
    <property type="molecule type" value="Genomic_DNA"/>
</dbReference>
<keyword evidence="3" id="KW-1185">Reference proteome</keyword>
<dbReference type="PANTHER" id="PTHR33312:SF34">
    <property type="entry name" value="OS05G0120900 PROTEIN"/>
    <property type="match status" value="1"/>
</dbReference>
<feature type="region of interest" description="Disordered" evidence="1">
    <location>
        <begin position="84"/>
        <end position="120"/>
    </location>
</feature>
<reference evidence="2" key="1">
    <citation type="submission" date="2020-10" db="EMBL/GenBank/DDBJ databases">
        <authorList>
            <person name="Han B."/>
            <person name="Lu T."/>
            <person name="Zhao Q."/>
            <person name="Huang X."/>
            <person name="Zhao Y."/>
        </authorList>
    </citation>
    <scope>NUCLEOTIDE SEQUENCE</scope>
</reference>
<dbReference type="Proteomes" id="UP000604825">
    <property type="component" value="Unassembled WGS sequence"/>
</dbReference>
<dbReference type="OrthoDB" id="672168at2759"/>
<dbReference type="GO" id="GO:0019210">
    <property type="term" value="F:kinase inhibitor activity"/>
    <property type="evidence" value="ECO:0007669"/>
    <property type="project" value="InterPro"/>
</dbReference>
<protein>
    <recommendedName>
        <fullName evidence="4">Membrane-associated kinase regulator 4</fullName>
    </recommendedName>
</protein>
<feature type="region of interest" description="Disordered" evidence="1">
    <location>
        <begin position="17"/>
        <end position="49"/>
    </location>
</feature>
<evidence type="ECO:0000256" key="1">
    <source>
        <dbReference type="SAM" id="MobiDB-lite"/>
    </source>
</evidence>
<dbReference type="InterPro" id="IPR039620">
    <property type="entry name" value="BKI1/MAKR1/3/4"/>
</dbReference>
<evidence type="ECO:0000313" key="2">
    <source>
        <dbReference type="EMBL" id="CAD6334826.1"/>
    </source>
</evidence>
<comment type="caution">
    <text evidence="2">The sequence shown here is derived from an EMBL/GenBank/DDBJ whole genome shotgun (WGS) entry which is preliminary data.</text>
</comment>
<evidence type="ECO:0000313" key="3">
    <source>
        <dbReference type="Proteomes" id="UP000604825"/>
    </source>
</evidence>
<gene>
    <name evidence="2" type="ORF">NCGR_LOCUS58924</name>
</gene>
<organism evidence="2 3">
    <name type="scientific">Miscanthus lutarioriparius</name>
    <dbReference type="NCBI Taxonomy" id="422564"/>
    <lineage>
        <taxon>Eukaryota</taxon>
        <taxon>Viridiplantae</taxon>
        <taxon>Streptophyta</taxon>
        <taxon>Embryophyta</taxon>
        <taxon>Tracheophyta</taxon>
        <taxon>Spermatophyta</taxon>
        <taxon>Magnoliopsida</taxon>
        <taxon>Liliopsida</taxon>
        <taxon>Poales</taxon>
        <taxon>Poaceae</taxon>
        <taxon>PACMAD clade</taxon>
        <taxon>Panicoideae</taxon>
        <taxon>Andropogonodae</taxon>
        <taxon>Andropogoneae</taxon>
        <taxon>Saccharinae</taxon>
        <taxon>Miscanthus</taxon>
    </lineage>
</organism>
<dbReference type="AlphaFoldDB" id="A0A811S282"/>
<evidence type="ECO:0008006" key="4">
    <source>
        <dbReference type="Google" id="ProtNLM"/>
    </source>
</evidence>